<accession>A0A2N5PX63</accession>
<sequence>MWYTVYINQRWWKCMAFRTNSYQQLSFADSFEGLTFREQKALEHSWAKVFAEDIFPAINEEPFRVLYSSNASRPNTPVNVCIGALIIKELFGISDDEVVENLMLDPRYQYALHTSSFEEQPLSDKTLTRFRKRCYDYESIHGIDLLHECMTGLGTNIAKLMDISPRVKRMDSMMIAANIRKLSRIELLYTCVKKLVIYFHKNSRDELIKGMEHYCDPNDYNKTFYYSNDSDTENHLAAILKDADRLLDLCGTDYDDITEYQLLVRCLSEQTIVEEGFRRLRTKEDGGFHSGILQNPSDPDATYRSKAGKEHQGYVANLEETVDRNGSVITDYQFEQNIYSDSRFLKDSLERTEVQEEKSTLITDGAYSGKENHDLAAQKNIRLINTDLSGKPVDDILADFVFNETGTKVVRCPAGYEPKSCGYTSDKSQQFHVSFQKEQCANCPHKAQCKAKIYKRVSRVTVSVKSHERAKQQRFMGTEEFRNLFKIRNGVETLPSLLRRRYHADRMSVRGLIRGRFFFGCKIGALNFKKLFTYRKGLGHYAQNPVLA</sequence>
<dbReference type="PANTHER" id="PTHR33408">
    <property type="entry name" value="TRANSPOSASE"/>
    <property type="match status" value="1"/>
</dbReference>
<feature type="domain" description="Transposase InsH N-terminal" evidence="1">
    <location>
        <begin position="52"/>
        <end position="133"/>
    </location>
</feature>
<dbReference type="Pfam" id="PF05598">
    <property type="entry name" value="DUF772"/>
    <property type="match status" value="1"/>
</dbReference>
<gene>
    <name evidence="3" type="ORF">CDL20_13515</name>
</gene>
<dbReference type="EMBL" id="NIHW01000043">
    <property type="protein sequence ID" value="PLT83148.1"/>
    <property type="molecule type" value="Genomic_DNA"/>
</dbReference>
<proteinExistence type="predicted"/>
<evidence type="ECO:0000259" key="2">
    <source>
        <dbReference type="Pfam" id="PF13751"/>
    </source>
</evidence>
<evidence type="ECO:0000259" key="1">
    <source>
        <dbReference type="Pfam" id="PF05598"/>
    </source>
</evidence>
<dbReference type="Pfam" id="PF13751">
    <property type="entry name" value="DDE_Tnp_1_6"/>
    <property type="match status" value="1"/>
</dbReference>
<evidence type="ECO:0000313" key="3">
    <source>
        <dbReference type="EMBL" id="PLT83148.1"/>
    </source>
</evidence>
<dbReference type="AlphaFoldDB" id="A0A2N5PX63"/>
<evidence type="ECO:0000313" key="4">
    <source>
        <dbReference type="Proteomes" id="UP000234840"/>
    </source>
</evidence>
<dbReference type="InterPro" id="IPR008490">
    <property type="entry name" value="Transposase_InsH_N"/>
</dbReference>
<dbReference type="PANTHER" id="PTHR33408:SF2">
    <property type="entry name" value="TRANSPOSASE DDE DOMAIN-CONTAINING PROTEIN"/>
    <property type="match status" value="1"/>
</dbReference>
<name>A0A2N5PX63_MEDGN</name>
<organism evidence="3 4">
    <name type="scientific">Mediterraneibacter gnavus</name>
    <name type="common">Ruminococcus gnavus</name>
    <dbReference type="NCBI Taxonomy" id="33038"/>
    <lineage>
        <taxon>Bacteria</taxon>
        <taxon>Bacillati</taxon>
        <taxon>Bacillota</taxon>
        <taxon>Clostridia</taxon>
        <taxon>Lachnospirales</taxon>
        <taxon>Lachnospiraceae</taxon>
        <taxon>Mediterraneibacter</taxon>
    </lineage>
</organism>
<dbReference type="InterPro" id="IPR025668">
    <property type="entry name" value="Tnp_DDE_dom"/>
</dbReference>
<reference evidence="3 4" key="1">
    <citation type="journal article" date="2017" name="Genome Med.">
        <title>A novel Ruminococcus gnavus clade enriched in inflammatory bowel disease patients.</title>
        <authorList>
            <person name="Hall A.B."/>
            <person name="Yassour M."/>
            <person name="Sauk J."/>
            <person name="Garner A."/>
            <person name="Jiang X."/>
            <person name="Arthur T."/>
            <person name="Lagoudas G.K."/>
            <person name="Vatanen T."/>
            <person name="Fornelos N."/>
            <person name="Wilson R."/>
            <person name="Bertha M."/>
            <person name="Cohen M."/>
            <person name="Garber J."/>
            <person name="Khalili H."/>
            <person name="Gevers D."/>
            <person name="Ananthakrishnan A.N."/>
            <person name="Kugathasan S."/>
            <person name="Lander E.S."/>
            <person name="Blainey P."/>
            <person name="Vlamakis H."/>
            <person name="Xavier R.J."/>
            <person name="Huttenhower C."/>
        </authorList>
    </citation>
    <scope>NUCLEOTIDE SEQUENCE [LARGE SCALE GENOMIC DNA]</scope>
    <source>
        <strain evidence="3 4">RJX1128</strain>
    </source>
</reference>
<protein>
    <submittedName>
        <fullName evidence="3">DDE transposase</fullName>
    </submittedName>
</protein>
<comment type="caution">
    <text evidence="3">The sequence shown here is derived from an EMBL/GenBank/DDBJ whole genome shotgun (WGS) entry which is preliminary data.</text>
</comment>
<dbReference type="Proteomes" id="UP000234840">
    <property type="component" value="Unassembled WGS sequence"/>
</dbReference>
<feature type="domain" description="Transposase DDE" evidence="2">
    <location>
        <begin position="412"/>
        <end position="531"/>
    </location>
</feature>